<proteinExistence type="predicted"/>
<gene>
    <name evidence="1" type="ORF">CRV2_00007180</name>
</gene>
<name>A0ACA9TE07_BIOOC</name>
<dbReference type="EMBL" id="CADEHS020000003">
    <property type="protein sequence ID" value="CAG9938751.1"/>
    <property type="molecule type" value="Genomic_DNA"/>
</dbReference>
<protein>
    <submittedName>
        <fullName evidence="1">Uncharacterized protein</fullName>
    </submittedName>
</protein>
<sequence>MRLLRTRCDPYIKAVLSDGAQHDFHYHSNLVRAVMPWKLRETDDPRCHQRLPVDRAGRGREGFGSDSEKEMIKYCRPVQVQVYELGGQGTLEEGRLDPCRTRQVPWHARHPSYRERGPG</sequence>
<evidence type="ECO:0000313" key="1">
    <source>
        <dbReference type="EMBL" id="CAG9938751.1"/>
    </source>
</evidence>
<reference evidence="1" key="1">
    <citation type="submission" date="2020-04" db="EMBL/GenBank/DDBJ databases">
        <authorList>
            <person name="Broberg M."/>
        </authorList>
    </citation>
    <scope>NUCLEOTIDE SEQUENCE</scope>
</reference>
<dbReference type="Proteomes" id="UP000836387">
    <property type="component" value="Unassembled WGS sequence"/>
</dbReference>
<organism evidence="1 2">
    <name type="scientific">Clonostachys rosea f. rosea IK726</name>
    <dbReference type="NCBI Taxonomy" id="1349383"/>
    <lineage>
        <taxon>Eukaryota</taxon>
        <taxon>Fungi</taxon>
        <taxon>Dikarya</taxon>
        <taxon>Ascomycota</taxon>
        <taxon>Pezizomycotina</taxon>
        <taxon>Sordariomycetes</taxon>
        <taxon>Hypocreomycetidae</taxon>
        <taxon>Hypocreales</taxon>
        <taxon>Bionectriaceae</taxon>
        <taxon>Clonostachys</taxon>
    </lineage>
</organism>
<accession>A0ACA9TE07</accession>
<evidence type="ECO:0000313" key="2">
    <source>
        <dbReference type="Proteomes" id="UP000836387"/>
    </source>
</evidence>
<reference evidence="1" key="2">
    <citation type="submission" date="2021-10" db="EMBL/GenBank/DDBJ databases">
        <authorList>
            <person name="Piombo E."/>
        </authorList>
    </citation>
    <scope>NUCLEOTIDE SEQUENCE</scope>
</reference>
<comment type="caution">
    <text evidence="1">The sequence shown here is derived from an EMBL/GenBank/DDBJ whole genome shotgun (WGS) entry which is preliminary data.</text>
</comment>
<keyword evidence="2" id="KW-1185">Reference proteome</keyword>